<dbReference type="GO" id="GO:0016747">
    <property type="term" value="F:acyltransferase activity, transferring groups other than amino-acyl groups"/>
    <property type="evidence" value="ECO:0007669"/>
    <property type="project" value="InterPro"/>
</dbReference>
<protein>
    <submittedName>
        <fullName evidence="2">Acetyltransferase</fullName>
    </submittedName>
</protein>
<reference evidence="2 3" key="1">
    <citation type="journal article" date="2015" name="BMC Genomics">
        <title>Comparative genomics of Fructobacillus spp. and Leuconostoc spp. reveals niche-specific evolution of Fructobacillus spp.</title>
        <authorList>
            <person name="Endo A."/>
            <person name="Tanizawa Y."/>
            <person name="Tanaka N."/>
            <person name="Maeno S."/>
            <person name="Kumar H."/>
            <person name="Shiwa Y."/>
            <person name="Okada S."/>
            <person name="Yoshikawa H."/>
            <person name="Dicks L."/>
            <person name="Nakagawa J."/>
            <person name="Arita M."/>
        </authorList>
    </citation>
    <scope>NUCLEOTIDE SEQUENCE [LARGE SCALE GENOMIC DNA]</scope>
    <source>
        <strain evidence="2 3">DSM 15468</strain>
    </source>
</reference>
<dbReference type="STRING" id="220714.SAMN05660469_0270"/>
<evidence type="ECO:0000313" key="3">
    <source>
        <dbReference type="Proteomes" id="UP000061227"/>
    </source>
</evidence>
<evidence type="ECO:0000259" key="1">
    <source>
        <dbReference type="PROSITE" id="PS51186"/>
    </source>
</evidence>
<proteinExistence type="predicted"/>
<gene>
    <name evidence="2" type="ORF">FPFC_011960</name>
</gene>
<dbReference type="CDD" id="cd04301">
    <property type="entry name" value="NAT_SF"/>
    <property type="match status" value="1"/>
</dbReference>
<dbReference type="PANTHER" id="PTHR43072:SF8">
    <property type="entry name" value="ACYLTRANSFERASE FABY-RELATED"/>
    <property type="match status" value="1"/>
</dbReference>
<organism evidence="2 3">
    <name type="scientific">Fructobacillus pseudoficulneus</name>
    <dbReference type="NCBI Taxonomy" id="220714"/>
    <lineage>
        <taxon>Bacteria</taxon>
        <taxon>Bacillati</taxon>
        <taxon>Bacillota</taxon>
        <taxon>Bacilli</taxon>
        <taxon>Lactobacillales</taxon>
        <taxon>Lactobacillaceae</taxon>
        <taxon>Fructobacillus</taxon>
    </lineage>
</organism>
<dbReference type="AlphaFoldDB" id="A0A3F3GRN4"/>
<dbReference type="PANTHER" id="PTHR43072">
    <property type="entry name" value="N-ACETYLTRANSFERASE"/>
    <property type="match status" value="1"/>
</dbReference>
<dbReference type="InterPro" id="IPR016181">
    <property type="entry name" value="Acyl_CoA_acyltransferase"/>
</dbReference>
<feature type="domain" description="N-acetyltransferase" evidence="1">
    <location>
        <begin position="6"/>
        <end position="174"/>
    </location>
</feature>
<name>A0A3F3GRN4_9LACO</name>
<dbReference type="PROSITE" id="PS51186">
    <property type="entry name" value="GNAT"/>
    <property type="match status" value="1"/>
</dbReference>
<keyword evidence="3" id="KW-1185">Reference proteome</keyword>
<dbReference type="InterPro" id="IPR000182">
    <property type="entry name" value="GNAT_dom"/>
</dbReference>
<accession>A0A3F3GRN4</accession>
<keyword evidence="2" id="KW-0808">Transferase</keyword>
<dbReference type="SUPFAM" id="SSF55729">
    <property type="entry name" value="Acyl-CoA N-acyltransferases (Nat)"/>
    <property type="match status" value="1"/>
</dbReference>
<dbReference type="Proteomes" id="UP000061227">
    <property type="component" value="Unassembled WGS sequence"/>
</dbReference>
<dbReference type="OrthoDB" id="9798006at2"/>
<evidence type="ECO:0000313" key="2">
    <source>
        <dbReference type="EMBL" id="GAP02316.1"/>
    </source>
</evidence>
<dbReference type="Pfam" id="PF13420">
    <property type="entry name" value="Acetyltransf_4"/>
    <property type="match status" value="1"/>
</dbReference>
<dbReference type="RefSeq" id="WP_059375798.1">
    <property type="nucleotide sequence ID" value="NZ_DF968063.1"/>
</dbReference>
<sequence>MTTDQITFRPATPADAAELVAIYAPYVRETAITFEYEVPTVAEFAARIEKTLAMYPYIVAVLDGQILGYAYTSAMGSREAYHWSVETSIYLRQDERGHGLGKRLYQLIEQVSYDQNVINLNACIAVPKVEDDHLTNNSRDFHEHLGYHFVGEFNKIGYKFGTWYDLAWMEKSLTEHPDQPEPVIPFATMLQNGYQIHE</sequence>
<dbReference type="Gene3D" id="3.40.630.30">
    <property type="match status" value="1"/>
</dbReference>
<dbReference type="EMBL" id="DF968063">
    <property type="protein sequence ID" value="GAP02316.1"/>
    <property type="molecule type" value="Genomic_DNA"/>
</dbReference>